<dbReference type="GO" id="GO:0043539">
    <property type="term" value="F:protein serine/threonine kinase activator activity"/>
    <property type="evidence" value="ECO:0007669"/>
    <property type="project" value="TreeGrafter"/>
</dbReference>
<dbReference type="PANTHER" id="PTHR15375">
    <property type="entry name" value="ACTIVATOR OF S-PHASE KINASE-RELATED"/>
    <property type="match status" value="1"/>
</dbReference>
<comment type="caution">
    <text evidence="7">The sequence shown here is derived from an EMBL/GenBank/DDBJ whole genome shotgun (WGS) entry which is preliminary data.</text>
</comment>
<protein>
    <submittedName>
        <fullName evidence="7">Protein DBF4 B</fullName>
    </submittedName>
</protein>
<proteinExistence type="predicted"/>
<feature type="compositionally biased region" description="Polar residues" evidence="5">
    <location>
        <begin position="288"/>
        <end position="300"/>
    </location>
</feature>
<dbReference type="GO" id="GO:1901987">
    <property type="term" value="P:regulation of cell cycle phase transition"/>
    <property type="evidence" value="ECO:0007669"/>
    <property type="project" value="TreeGrafter"/>
</dbReference>
<dbReference type="FunFam" id="6.10.250.3410:FF:000001">
    <property type="entry name" value="Protein DBF4 homolog A"/>
    <property type="match status" value="1"/>
</dbReference>
<dbReference type="GO" id="GO:0003676">
    <property type="term" value="F:nucleic acid binding"/>
    <property type="evidence" value="ECO:0007669"/>
    <property type="project" value="InterPro"/>
</dbReference>
<dbReference type="AlphaFoldDB" id="A0A4Z2G2C0"/>
<dbReference type="InterPro" id="IPR006572">
    <property type="entry name" value="Znf_DBF"/>
</dbReference>
<feature type="region of interest" description="Disordered" evidence="5">
    <location>
        <begin position="280"/>
        <end position="316"/>
    </location>
</feature>
<dbReference type="Gene3D" id="6.10.250.3410">
    <property type="entry name" value="DBF zinc finger"/>
    <property type="match status" value="1"/>
</dbReference>
<reference evidence="7 8" key="1">
    <citation type="submission" date="2019-03" db="EMBL/GenBank/DDBJ databases">
        <title>First draft genome of Liparis tanakae, snailfish: a comprehensive survey of snailfish specific genes.</title>
        <authorList>
            <person name="Kim W."/>
            <person name="Song I."/>
            <person name="Jeong J.-H."/>
            <person name="Kim D."/>
            <person name="Kim S."/>
            <person name="Ryu S."/>
            <person name="Song J.Y."/>
            <person name="Lee S.K."/>
        </authorList>
    </citation>
    <scope>NUCLEOTIDE SEQUENCE [LARGE SCALE GENOMIC DNA]</scope>
    <source>
        <tissue evidence="7">Muscle</tissue>
    </source>
</reference>
<evidence type="ECO:0000256" key="1">
    <source>
        <dbReference type="ARBA" id="ARBA00022723"/>
    </source>
</evidence>
<evidence type="ECO:0000259" key="6">
    <source>
        <dbReference type="PROSITE" id="PS51265"/>
    </source>
</evidence>
<dbReference type="GO" id="GO:0031431">
    <property type="term" value="C:Dbf4-dependent protein kinase complex"/>
    <property type="evidence" value="ECO:0007669"/>
    <property type="project" value="TreeGrafter"/>
</dbReference>
<name>A0A4Z2G2C0_9TELE</name>
<evidence type="ECO:0000256" key="2">
    <source>
        <dbReference type="ARBA" id="ARBA00022771"/>
    </source>
</evidence>
<keyword evidence="2 4" id="KW-0863">Zinc-finger</keyword>
<feature type="region of interest" description="Disordered" evidence="5">
    <location>
        <begin position="191"/>
        <end position="216"/>
    </location>
</feature>
<feature type="compositionally biased region" description="Pro residues" evidence="5">
    <location>
        <begin position="353"/>
        <end position="364"/>
    </location>
</feature>
<dbReference type="Pfam" id="PF07535">
    <property type="entry name" value="zf-DBF"/>
    <property type="match status" value="1"/>
</dbReference>
<feature type="region of interest" description="Disordered" evidence="5">
    <location>
        <begin position="520"/>
        <end position="557"/>
    </location>
</feature>
<evidence type="ECO:0000313" key="7">
    <source>
        <dbReference type="EMBL" id="TNN47225.1"/>
    </source>
</evidence>
<keyword evidence="1" id="KW-0479">Metal-binding</keyword>
<sequence>MLFSFLILKRVESFLHKDVSFVVTGSQEGLKEQKCTETNAERKGTSEEAQRPIMQRESILSSDKRRPGTPRPTACGSRGKALLEKAIRNNERLQGNSVLTNARSWGVKILYVDDVLLYMKQLNRESFSAVHKRPERASTKQHACHVVKAAPLRSPFLKIEDMSRRYKPLHMQSMICPTLWYSGRFSPFESPPPRFEEPAEPGEKKTREKKKVESSILDKSQATLGCNRSLSKPRKKEVSYCECCHQPFTNLDEHMQSDQHRAFVLDASNYSEVDQLMTEMLPGFDPNPAQQSDETLSRTFAPSPRPPTPLSTCDLEPLTDAEVERAVRDLHRHGSSFHLCGPAGGPRSSGPSSPSPGDPFPIPNSPDTRPPDIQRFSINTDCQLTDSHRHASSPTMPVLDIEPQAHNSARWPPDVRHSSPSSDPYSLPPVLSPQVPYTCVTEPRCPYSEPPVLSPQQYTAEEAHTWDSDAAVGVSQDVPDPISTAQFPSVASANADGVNQSAPECILGLSELIRSTNGLELVTPSHRRSRSLPRQMATTPNPRKRCRSASPEHGRSKRRRITAEFGYRGSWTKQVHTSAKPPWDIRAKPEGWSLSDKVSCPIIRSSPLTKDSSTFGPEQTFTMFCVPTVHNSTQATNQIILGQGGTSLAHHPSWPLSSSPCGPPLPLPSDIIHSRDSRCALSRSPAAVCIESALIPDVATLSPSSSDSDWDCGLLSRLGPSRAAAAAAAPPPAPEQSRELDRRLLRTPCAWTHGSGYESRLRTALRPSPPATSLCGDEADPSAFSRTVVQIVEVQH</sequence>
<keyword evidence="8" id="KW-1185">Reference proteome</keyword>
<feature type="domain" description="DBF4-type" evidence="6">
    <location>
        <begin position="234"/>
        <end position="283"/>
    </location>
</feature>
<gene>
    <name evidence="7" type="primary">DBF4B</name>
    <name evidence="7" type="ORF">EYF80_042573</name>
</gene>
<evidence type="ECO:0000256" key="5">
    <source>
        <dbReference type="SAM" id="MobiDB-lite"/>
    </source>
</evidence>
<accession>A0A4Z2G2C0</accession>
<evidence type="ECO:0000256" key="3">
    <source>
        <dbReference type="ARBA" id="ARBA00022833"/>
    </source>
</evidence>
<dbReference type="EMBL" id="SRLO01000752">
    <property type="protein sequence ID" value="TNN47225.1"/>
    <property type="molecule type" value="Genomic_DNA"/>
</dbReference>
<feature type="region of interest" description="Disordered" evidence="5">
    <location>
        <begin position="407"/>
        <end position="426"/>
    </location>
</feature>
<feature type="compositionally biased region" description="Basic and acidic residues" evidence="5">
    <location>
        <begin position="194"/>
        <end position="213"/>
    </location>
</feature>
<dbReference type="SMART" id="SM00586">
    <property type="entry name" value="ZnF_DBF"/>
    <property type="match status" value="1"/>
</dbReference>
<feature type="compositionally biased region" description="Basic and acidic residues" evidence="5">
    <location>
        <begin position="33"/>
        <end position="50"/>
    </location>
</feature>
<feature type="region of interest" description="Disordered" evidence="5">
    <location>
        <begin position="334"/>
        <end position="375"/>
    </location>
</feature>
<evidence type="ECO:0000256" key="4">
    <source>
        <dbReference type="PROSITE-ProRule" id="PRU00600"/>
    </source>
</evidence>
<dbReference type="GO" id="GO:0008270">
    <property type="term" value="F:zinc ion binding"/>
    <property type="evidence" value="ECO:0007669"/>
    <property type="project" value="UniProtKB-KW"/>
</dbReference>
<dbReference type="Proteomes" id="UP000314294">
    <property type="component" value="Unassembled WGS sequence"/>
</dbReference>
<dbReference type="InterPro" id="IPR038545">
    <property type="entry name" value="Znf_DBF_sf"/>
</dbReference>
<evidence type="ECO:0000313" key="8">
    <source>
        <dbReference type="Proteomes" id="UP000314294"/>
    </source>
</evidence>
<keyword evidence="3" id="KW-0862">Zinc</keyword>
<dbReference type="PANTHER" id="PTHR15375:SF24">
    <property type="entry name" value="PROTEIN DBF4 HOMOLOG B"/>
    <property type="match status" value="1"/>
</dbReference>
<feature type="region of interest" description="Disordered" evidence="5">
    <location>
        <begin position="33"/>
        <end position="78"/>
    </location>
</feature>
<dbReference type="OrthoDB" id="21380at2759"/>
<dbReference type="PROSITE" id="PS51265">
    <property type="entry name" value="ZF_DBF4"/>
    <property type="match status" value="1"/>
</dbReference>
<dbReference type="InterPro" id="IPR051590">
    <property type="entry name" value="Replication_Regulatory_Kinase"/>
</dbReference>
<dbReference type="GO" id="GO:0010571">
    <property type="term" value="P:positive regulation of nuclear cell cycle DNA replication"/>
    <property type="evidence" value="ECO:0007669"/>
    <property type="project" value="TreeGrafter"/>
</dbReference>
<organism evidence="7 8">
    <name type="scientific">Liparis tanakae</name>
    <name type="common">Tanaka's snailfish</name>
    <dbReference type="NCBI Taxonomy" id="230148"/>
    <lineage>
        <taxon>Eukaryota</taxon>
        <taxon>Metazoa</taxon>
        <taxon>Chordata</taxon>
        <taxon>Craniata</taxon>
        <taxon>Vertebrata</taxon>
        <taxon>Euteleostomi</taxon>
        <taxon>Actinopterygii</taxon>
        <taxon>Neopterygii</taxon>
        <taxon>Teleostei</taxon>
        <taxon>Neoteleostei</taxon>
        <taxon>Acanthomorphata</taxon>
        <taxon>Eupercaria</taxon>
        <taxon>Perciformes</taxon>
        <taxon>Cottioidei</taxon>
        <taxon>Cottales</taxon>
        <taxon>Liparidae</taxon>
        <taxon>Liparis</taxon>
    </lineage>
</organism>